<proteinExistence type="predicted"/>
<dbReference type="AlphaFoldDB" id="A0AAE0ZAL0"/>
<feature type="compositionally biased region" description="Basic and acidic residues" evidence="1">
    <location>
        <begin position="72"/>
        <end position="82"/>
    </location>
</feature>
<sequence length="82" mass="8899">MSLTSITGTADQFKNSRQDILVKIKPCNLSLSVNTVGASDNQARKSDNPPGRTSARTADPPGFMMSTLTTRELGEKREPTFL</sequence>
<gene>
    <name evidence="2" type="ORF">RRG08_026268</name>
</gene>
<name>A0AAE0ZAL0_9GAST</name>
<evidence type="ECO:0000313" key="3">
    <source>
        <dbReference type="Proteomes" id="UP001283361"/>
    </source>
</evidence>
<accession>A0AAE0ZAL0</accession>
<keyword evidence="3" id="KW-1185">Reference proteome</keyword>
<dbReference type="EMBL" id="JAWDGP010004277">
    <property type="protein sequence ID" value="KAK3765798.1"/>
    <property type="molecule type" value="Genomic_DNA"/>
</dbReference>
<protein>
    <submittedName>
        <fullName evidence="2">Uncharacterized protein</fullName>
    </submittedName>
</protein>
<comment type="caution">
    <text evidence="2">The sequence shown here is derived from an EMBL/GenBank/DDBJ whole genome shotgun (WGS) entry which is preliminary data.</text>
</comment>
<evidence type="ECO:0000313" key="2">
    <source>
        <dbReference type="EMBL" id="KAK3765798.1"/>
    </source>
</evidence>
<feature type="region of interest" description="Disordered" evidence="1">
    <location>
        <begin position="36"/>
        <end position="82"/>
    </location>
</feature>
<dbReference type="Proteomes" id="UP001283361">
    <property type="component" value="Unassembled WGS sequence"/>
</dbReference>
<organism evidence="2 3">
    <name type="scientific">Elysia crispata</name>
    <name type="common">lettuce slug</name>
    <dbReference type="NCBI Taxonomy" id="231223"/>
    <lineage>
        <taxon>Eukaryota</taxon>
        <taxon>Metazoa</taxon>
        <taxon>Spiralia</taxon>
        <taxon>Lophotrochozoa</taxon>
        <taxon>Mollusca</taxon>
        <taxon>Gastropoda</taxon>
        <taxon>Heterobranchia</taxon>
        <taxon>Euthyneura</taxon>
        <taxon>Panpulmonata</taxon>
        <taxon>Sacoglossa</taxon>
        <taxon>Placobranchoidea</taxon>
        <taxon>Plakobranchidae</taxon>
        <taxon>Elysia</taxon>
    </lineage>
</organism>
<evidence type="ECO:0000256" key="1">
    <source>
        <dbReference type="SAM" id="MobiDB-lite"/>
    </source>
</evidence>
<reference evidence="2" key="1">
    <citation type="journal article" date="2023" name="G3 (Bethesda)">
        <title>A reference genome for the long-term kleptoplast-retaining sea slug Elysia crispata morphotype clarki.</title>
        <authorList>
            <person name="Eastman K.E."/>
            <person name="Pendleton A.L."/>
            <person name="Shaikh M.A."/>
            <person name="Suttiyut T."/>
            <person name="Ogas R."/>
            <person name="Tomko P."/>
            <person name="Gavelis G."/>
            <person name="Widhalm J.R."/>
            <person name="Wisecaver J.H."/>
        </authorList>
    </citation>
    <scope>NUCLEOTIDE SEQUENCE</scope>
    <source>
        <strain evidence="2">ECLA1</strain>
    </source>
</reference>